<proteinExistence type="predicted"/>
<dbReference type="EMBL" id="CP034465">
    <property type="protein sequence ID" value="AZP04154.1"/>
    <property type="molecule type" value="Genomic_DNA"/>
</dbReference>
<dbReference type="Pfam" id="PF10704">
    <property type="entry name" value="DUF2508"/>
    <property type="match status" value="1"/>
</dbReference>
<protein>
    <submittedName>
        <fullName evidence="1">DUF2508 family protein</fullName>
    </submittedName>
</protein>
<dbReference type="RefSeq" id="WP_126109292.1">
    <property type="nucleotide sequence ID" value="NZ_CP034465.1"/>
</dbReference>
<organism evidence="1 2">
    <name type="scientific">Jeotgalibaca ciconiae</name>
    <dbReference type="NCBI Taxonomy" id="2496265"/>
    <lineage>
        <taxon>Bacteria</taxon>
        <taxon>Bacillati</taxon>
        <taxon>Bacillota</taxon>
        <taxon>Bacilli</taxon>
        <taxon>Lactobacillales</taxon>
        <taxon>Carnobacteriaceae</taxon>
        <taxon>Jeotgalibaca</taxon>
    </lineage>
</organism>
<dbReference type="InterPro" id="IPR019644">
    <property type="entry name" value="DUF2508"/>
</dbReference>
<evidence type="ECO:0000313" key="1">
    <source>
        <dbReference type="EMBL" id="AZP04154.1"/>
    </source>
</evidence>
<sequence length="103" mass="12455">MAFHLLNKKQKNHYQKRIVDEQLTETMKEVYHKYQLLQELENAAYDVSDDLYILRKIEGAKYLFLMREARCRNISGDISTPKKAKTFRVKKRGYQRDHLFTQE</sequence>
<dbReference type="Proteomes" id="UP000273326">
    <property type="component" value="Chromosome"/>
</dbReference>
<dbReference type="OrthoDB" id="2166610at2"/>
<evidence type="ECO:0000313" key="2">
    <source>
        <dbReference type="Proteomes" id="UP000273326"/>
    </source>
</evidence>
<dbReference type="KEGG" id="jeh:EJN90_05420"/>
<dbReference type="AlphaFoldDB" id="A0A3Q9BK62"/>
<gene>
    <name evidence="1" type="ORF">EJN90_05420</name>
</gene>
<keyword evidence="2" id="KW-1185">Reference proteome</keyword>
<name>A0A3Q9BK62_9LACT</name>
<accession>A0A3Q9BK62</accession>
<reference evidence="2" key="1">
    <citation type="submission" date="2018-12" db="EMBL/GenBank/DDBJ databases">
        <title>Complete genome sequencing of Jeotgalibaca sp. H21T32.</title>
        <authorList>
            <person name="Bae J.-W."/>
            <person name="Lee S.-Y."/>
        </authorList>
    </citation>
    <scope>NUCLEOTIDE SEQUENCE [LARGE SCALE GENOMIC DNA]</scope>
    <source>
        <strain evidence="2">H21T32</strain>
    </source>
</reference>